<comment type="caution">
    <text evidence="2">The sequence shown here is derived from an EMBL/GenBank/DDBJ whole genome shotgun (WGS) entry which is preliminary data.</text>
</comment>
<dbReference type="Proteomes" id="UP000019812">
    <property type="component" value="Unassembled WGS sequence"/>
</dbReference>
<name>A0A084XV20_9PROT</name>
<organism evidence="2 3">
    <name type="scientific">Candidatus Accumulibacter vicinus</name>
    <dbReference type="NCBI Taxonomy" id="2954382"/>
    <lineage>
        <taxon>Bacteria</taxon>
        <taxon>Pseudomonadati</taxon>
        <taxon>Pseudomonadota</taxon>
        <taxon>Betaproteobacteria</taxon>
        <taxon>Candidatus Accumulibacter</taxon>
    </lineage>
</organism>
<feature type="region of interest" description="Disordered" evidence="1">
    <location>
        <begin position="1"/>
        <end position="98"/>
    </location>
</feature>
<evidence type="ECO:0000256" key="1">
    <source>
        <dbReference type="SAM" id="MobiDB-lite"/>
    </source>
</evidence>
<gene>
    <name evidence="2" type="ORF">CAPSK01_004475</name>
</gene>
<dbReference type="RefSeq" id="WP_034930672.1">
    <property type="nucleotide sequence ID" value="NZ_JDSS02000045.1"/>
</dbReference>
<accession>A0A084XV20</accession>
<sequence>MAEKYIPSGQLQGDTTPLPYRGSGTGFQGTSHGVDFDHDSTQRLAGVDAQSDSYKQCLPHDDPFIPIHQSSNPDFTGSLGQFDAGSAERDADVGQRDG</sequence>
<feature type="compositionally biased region" description="Basic and acidic residues" evidence="1">
    <location>
        <begin position="86"/>
        <end position="98"/>
    </location>
</feature>
<evidence type="ECO:0000313" key="2">
    <source>
        <dbReference type="EMBL" id="KFB66314.1"/>
    </source>
</evidence>
<proteinExistence type="predicted"/>
<protein>
    <submittedName>
        <fullName evidence="2">Uncharacterized protein</fullName>
    </submittedName>
</protein>
<feature type="compositionally biased region" description="Polar residues" evidence="1">
    <location>
        <begin position="68"/>
        <end position="79"/>
    </location>
</feature>
<evidence type="ECO:0000313" key="3">
    <source>
        <dbReference type="Proteomes" id="UP000019812"/>
    </source>
</evidence>
<dbReference type="AlphaFoldDB" id="A0A084XV20"/>
<dbReference type="STRING" id="1457154.CAPSK01_004475"/>
<dbReference type="EMBL" id="JDSS02000045">
    <property type="protein sequence ID" value="KFB66314.1"/>
    <property type="molecule type" value="Genomic_DNA"/>
</dbReference>
<reference evidence="2 3" key="1">
    <citation type="submission" date="2014-07" db="EMBL/GenBank/DDBJ databases">
        <title>Expanding our view of genomic diversity in Candidatus Accumulibacter clades.</title>
        <authorList>
            <person name="Skennerton C.T."/>
            <person name="Barr J.J."/>
            <person name="Slater F.R."/>
            <person name="Bond P.L."/>
            <person name="Tyson G.W."/>
        </authorList>
    </citation>
    <scope>NUCLEOTIDE SEQUENCE [LARGE SCALE GENOMIC DNA]</scope>
    <source>
        <strain evidence="3">SK-01</strain>
    </source>
</reference>